<evidence type="ECO:0000313" key="1">
    <source>
        <dbReference type="EMBL" id="KYH32238.1"/>
    </source>
</evidence>
<comment type="caution">
    <text evidence="1">The sequence shown here is derived from an EMBL/GenBank/DDBJ whole genome shotgun (WGS) entry which is preliminary data.</text>
</comment>
<dbReference type="PATRIC" id="fig|1122241.3.peg.1535"/>
<accession>A0A151AX68</accession>
<organism evidence="1 2">
    <name type="scientific">Moorella mulderi DSM 14980</name>
    <dbReference type="NCBI Taxonomy" id="1122241"/>
    <lineage>
        <taxon>Bacteria</taxon>
        <taxon>Bacillati</taxon>
        <taxon>Bacillota</taxon>
        <taxon>Clostridia</taxon>
        <taxon>Neomoorellales</taxon>
        <taxon>Neomoorellaceae</taxon>
        <taxon>Neomoorella</taxon>
    </lineage>
</organism>
<dbReference type="Pfam" id="PF07875">
    <property type="entry name" value="Coat_F"/>
    <property type="match status" value="1"/>
</dbReference>
<keyword evidence="2" id="KW-1185">Reference proteome</keyword>
<dbReference type="Proteomes" id="UP000075670">
    <property type="component" value="Unassembled WGS sequence"/>
</dbReference>
<protein>
    <submittedName>
        <fullName evidence="1">Coat F domain protein</fullName>
    </submittedName>
</protein>
<gene>
    <name evidence="1" type="ORF">MOMUL_14580</name>
</gene>
<dbReference type="InterPro" id="IPR012851">
    <property type="entry name" value="Spore_coat_CotF-like"/>
</dbReference>
<dbReference type="OrthoDB" id="1685263at2"/>
<dbReference type="AlphaFoldDB" id="A0A151AX68"/>
<evidence type="ECO:0000313" key="2">
    <source>
        <dbReference type="Proteomes" id="UP000075670"/>
    </source>
</evidence>
<proteinExistence type="predicted"/>
<dbReference type="EMBL" id="LTBC01000004">
    <property type="protein sequence ID" value="KYH32238.1"/>
    <property type="molecule type" value="Genomic_DNA"/>
</dbReference>
<name>A0A151AX68_9FIRM</name>
<reference evidence="1 2" key="1">
    <citation type="submission" date="2016-02" db="EMBL/GenBank/DDBJ databases">
        <title>Genome sequence of Moorella mulderi DSM 14980.</title>
        <authorList>
            <person name="Poehlein A."/>
            <person name="Daniel R."/>
        </authorList>
    </citation>
    <scope>NUCLEOTIDE SEQUENCE [LARGE SCALE GENOMIC DNA]</scope>
    <source>
        <strain evidence="1 2">DSM 14980</strain>
    </source>
</reference>
<sequence length="115" mass="13062">MPIQRFDDKTMCSDCLASEKLLTSCYNTAITESASDQLRRDFMAVYQDEQNCLKAVWDVMHSKGWYQLNMASQQEISQLQQLLQQEQMQLQQGGMMGAQMGMAPQVGGGIPQYRV</sequence>
<dbReference type="RefSeq" id="WP_062283401.1">
    <property type="nucleotide sequence ID" value="NZ_LTBC01000004.1"/>
</dbReference>